<dbReference type="Gene3D" id="3.90.70.10">
    <property type="entry name" value="Cysteine proteinases"/>
    <property type="match status" value="2"/>
</dbReference>
<dbReference type="SMART" id="SM00645">
    <property type="entry name" value="Pept_C1"/>
    <property type="match status" value="1"/>
</dbReference>
<name>A0A914EFU6_9BILA</name>
<dbReference type="InterPro" id="IPR000668">
    <property type="entry name" value="Peptidase_C1A_C"/>
</dbReference>
<dbReference type="GO" id="GO:0006508">
    <property type="term" value="P:proteolysis"/>
    <property type="evidence" value="ECO:0007669"/>
    <property type="project" value="InterPro"/>
</dbReference>
<comment type="similarity">
    <text evidence="1">Belongs to the peptidase C1 family.</text>
</comment>
<dbReference type="InterPro" id="IPR013128">
    <property type="entry name" value="Peptidase_C1A"/>
</dbReference>
<dbReference type="Pfam" id="PF00112">
    <property type="entry name" value="Peptidase_C1"/>
    <property type="match status" value="1"/>
</dbReference>
<protein>
    <submittedName>
        <fullName evidence="5">ShKT domain-containing protein</fullName>
    </submittedName>
</protein>
<dbReference type="InterPro" id="IPR025661">
    <property type="entry name" value="Pept_asp_AS"/>
</dbReference>
<dbReference type="InterPro" id="IPR013201">
    <property type="entry name" value="Prot_inhib_I29"/>
</dbReference>
<dbReference type="Proteomes" id="UP000887540">
    <property type="component" value="Unplaced"/>
</dbReference>
<dbReference type="WBParaSite" id="ACRNAN_scaffold7794.g22647.t1">
    <property type="protein sequence ID" value="ACRNAN_scaffold7794.g22647.t1"/>
    <property type="gene ID" value="ACRNAN_scaffold7794.g22647"/>
</dbReference>
<dbReference type="SMART" id="SM00254">
    <property type="entry name" value="ShKT"/>
    <property type="match status" value="1"/>
</dbReference>
<evidence type="ECO:0000256" key="2">
    <source>
        <dbReference type="PROSITE-ProRule" id="PRU01005"/>
    </source>
</evidence>
<dbReference type="AlphaFoldDB" id="A0A914EFU6"/>
<dbReference type="InterPro" id="IPR003582">
    <property type="entry name" value="ShKT_dom"/>
</dbReference>
<reference evidence="5" key="1">
    <citation type="submission" date="2022-11" db="UniProtKB">
        <authorList>
            <consortium name="WormBaseParasite"/>
        </authorList>
    </citation>
    <scope>IDENTIFICATION</scope>
</reference>
<evidence type="ECO:0000259" key="3">
    <source>
        <dbReference type="PROSITE" id="PS51670"/>
    </source>
</evidence>
<evidence type="ECO:0000256" key="1">
    <source>
        <dbReference type="ARBA" id="ARBA00008455"/>
    </source>
</evidence>
<dbReference type="GO" id="GO:0008234">
    <property type="term" value="F:cysteine-type peptidase activity"/>
    <property type="evidence" value="ECO:0007669"/>
    <property type="project" value="InterPro"/>
</dbReference>
<evidence type="ECO:0000313" key="5">
    <source>
        <dbReference type="WBParaSite" id="ACRNAN_scaffold7794.g22647.t1"/>
    </source>
</evidence>
<dbReference type="PANTHER" id="PTHR12411">
    <property type="entry name" value="CYSTEINE PROTEASE FAMILY C1-RELATED"/>
    <property type="match status" value="1"/>
</dbReference>
<feature type="domain" description="ShKT" evidence="3">
    <location>
        <begin position="326"/>
        <end position="366"/>
    </location>
</feature>
<dbReference type="InterPro" id="IPR039417">
    <property type="entry name" value="Peptidase_C1A_papain-like"/>
</dbReference>
<dbReference type="SUPFAM" id="SSF54001">
    <property type="entry name" value="Cysteine proteinases"/>
    <property type="match status" value="1"/>
</dbReference>
<dbReference type="PROSITE" id="PS51670">
    <property type="entry name" value="SHKT"/>
    <property type="match status" value="1"/>
</dbReference>
<keyword evidence="4" id="KW-1185">Reference proteome</keyword>
<dbReference type="PROSITE" id="PS00640">
    <property type="entry name" value="THIOL_PROTEASE_ASN"/>
    <property type="match status" value="1"/>
</dbReference>
<dbReference type="Pfam" id="PF08246">
    <property type="entry name" value="Inhibitor_I29"/>
    <property type="match status" value="1"/>
</dbReference>
<accession>A0A914EFU6</accession>
<comment type="caution">
    <text evidence="2">Lacks conserved residue(s) required for the propagation of feature annotation.</text>
</comment>
<evidence type="ECO:0000313" key="4">
    <source>
        <dbReference type="Proteomes" id="UP000887540"/>
    </source>
</evidence>
<dbReference type="Gene3D" id="1.10.10.1940">
    <property type="match status" value="1"/>
</dbReference>
<organism evidence="4 5">
    <name type="scientific">Acrobeloides nanus</name>
    <dbReference type="NCBI Taxonomy" id="290746"/>
    <lineage>
        <taxon>Eukaryota</taxon>
        <taxon>Metazoa</taxon>
        <taxon>Ecdysozoa</taxon>
        <taxon>Nematoda</taxon>
        <taxon>Chromadorea</taxon>
        <taxon>Rhabditida</taxon>
        <taxon>Tylenchina</taxon>
        <taxon>Cephalobomorpha</taxon>
        <taxon>Cephaloboidea</taxon>
        <taxon>Cephalobidae</taxon>
        <taxon>Acrobeloides</taxon>
    </lineage>
</organism>
<proteinExistence type="inferred from homology"/>
<dbReference type="SMART" id="SM00848">
    <property type="entry name" value="Inhibitor_I29"/>
    <property type="match status" value="1"/>
</dbReference>
<dbReference type="InterPro" id="IPR038765">
    <property type="entry name" value="Papain-like_cys_pep_sf"/>
</dbReference>
<dbReference type="CDD" id="cd02248">
    <property type="entry name" value="Peptidase_C1A"/>
    <property type="match status" value="1"/>
</dbReference>
<sequence>MINVKAYPYLRVLVSRDSIESTFLESLFRVLSSYNADSSIGFPSFDPLVPSNRHGRVYKDKTEQAHRYSIFQQTLKNLDEIRKKHPGAGITKFADWTDEEKAQVNGAKIQQLANLPVNGKIPDYPSSRSKRQTTSFSWVSQGKVTPIKDQGQQELINCVTQNNACNGGDPRYAIVYSRTTGLAPLTSYPYTATKGTCNPPTASKTYATDWWYVSNNETQMATVLQQKGPLVFIMYVPNSMYYLTSSTDVYQPTAAECANNTGSHAVSIVGYGVSSVSGKPYWLIKNSWGTGWGNAGYFKLYRGAQTCFGYNYFFAASTAASLKWTCANKQDEPMSCKYWQSLGYCSTTSSNYAYVSGQCPAACGLCPTSGKK</sequence>